<feature type="region of interest" description="Disordered" evidence="1">
    <location>
        <begin position="1"/>
        <end position="30"/>
    </location>
</feature>
<feature type="compositionally biased region" description="Basic and acidic residues" evidence="1">
    <location>
        <begin position="77"/>
        <end position="92"/>
    </location>
</feature>
<feature type="region of interest" description="Disordered" evidence="1">
    <location>
        <begin position="53"/>
        <end position="201"/>
    </location>
</feature>
<evidence type="ECO:0000256" key="1">
    <source>
        <dbReference type="SAM" id="MobiDB-lite"/>
    </source>
</evidence>
<name>A0A9D4EFN1_DREPO</name>
<feature type="compositionally biased region" description="Basic and acidic residues" evidence="1">
    <location>
        <begin position="315"/>
        <end position="327"/>
    </location>
</feature>
<accession>A0A9D4EFN1</accession>
<feature type="region of interest" description="Disordered" evidence="1">
    <location>
        <begin position="224"/>
        <end position="346"/>
    </location>
</feature>
<dbReference type="InterPro" id="IPR029171">
    <property type="entry name" value="DUF4638"/>
</dbReference>
<dbReference type="OrthoDB" id="10071349at2759"/>
<feature type="compositionally biased region" description="Polar residues" evidence="1">
    <location>
        <begin position="100"/>
        <end position="128"/>
    </location>
</feature>
<feature type="compositionally biased region" description="Basic and acidic residues" evidence="1">
    <location>
        <begin position="176"/>
        <end position="201"/>
    </location>
</feature>
<evidence type="ECO:0000313" key="2">
    <source>
        <dbReference type="EMBL" id="KAH3778778.1"/>
    </source>
</evidence>
<reference evidence="2" key="1">
    <citation type="journal article" date="2019" name="bioRxiv">
        <title>The Genome of the Zebra Mussel, Dreissena polymorpha: A Resource for Invasive Species Research.</title>
        <authorList>
            <person name="McCartney M.A."/>
            <person name="Auch B."/>
            <person name="Kono T."/>
            <person name="Mallez S."/>
            <person name="Zhang Y."/>
            <person name="Obille A."/>
            <person name="Becker A."/>
            <person name="Abrahante J.E."/>
            <person name="Garbe J."/>
            <person name="Badalamenti J.P."/>
            <person name="Herman A."/>
            <person name="Mangelson H."/>
            <person name="Liachko I."/>
            <person name="Sullivan S."/>
            <person name="Sone E.D."/>
            <person name="Koren S."/>
            <person name="Silverstein K.A.T."/>
            <person name="Beckman K.B."/>
            <person name="Gohl D.M."/>
        </authorList>
    </citation>
    <scope>NUCLEOTIDE SEQUENCE</scope>
    <source>
        <strain evidence="2">Duluth1</strain>
        <tissue evidence="2">Whole animal</tissue>
    </source>
</reference>
<dbReference type="Pfam" id="PF15472">
    <property type="entry name" value="DUF4638"/>
    <property type="match status" value="1"/>
</dbReference>
<comment type="caution">
    <text evidence="2">The sequence shown here is derived from an EMBL/GenBank/DDBJ whole genome shotgun (WGS) entry which is preliminary data.</text>
</comment>
<protein>
    <submittedName>
        <fullName evidence="2">Uncharacterized protein</fullName>
    </submittedName>
</protein>
<dbReference type="Proteomes" id="UP000828390">
    <property type="component" value="Unassembled WGS sequence"/>
</dbReference>
<sequence length="542" mass="60918">MATLTKEQKILWQQGRHHRKKSDHVYRESPELARQQALLRKQHERLEMEKKYLKENSYLSRDRQMLTDNAKSSSSHTRPDVKSRLFDFERSTPRSRRQLQETGNVSATSRGVTPQTSQELEAGQTPTQDVVDVGTGNEAFEQVPSASATHDVCCDGGGHSEANCMEQTVTPASEPDADRPRLRRGQEGSARDRRLSLPAVEHTEIAELTSPLTRLSCLQTKSLPQDFQASDRQGCVPSDQGRRASLPPSIPTDKGRRGSLPVGSGRRGSLQYPLADSPGADFPKVRRGSVQESPRERRQSLAVPVPDQTFDTSDDENRPSYLRERRGSLRRPSVKASEEGAADAAEDTRRLQQLYNQAIQTVQAADTTVPMGDPHLGSCTRCPKPRRPSDPGAPFDIAALKELENILNDARNYSARKPTTEDHYRHDVCSNRAQKKRIQHLEQALNRLNHDWEAPEIDPEKVLQCSYLRLSKSNVQTLEEMIRQRGNDPGIHIHTDLTGIDIWKGLREERLDLIKAAEEAAAEEAARKERSRRAKRGSIVKI</sequence>
<gene>
    <name evidence="2" type="ORF">DPMN_180249</name>
</gene>
<organism evidence="2 3">
    <name type="scientific">Dreissena polymorpha</name>
    <name type="common">Zebra mussel</name>
    <name type="synonym">Mytilus polymorpha</name>
    <dbReference type="NCBI Taxonomy" id="45954"/>
    <lineage>
        <taxon>Eukaryota</taxon>
        <taxon>Metazoa</taxon>
        <taxon>Spiralia</taxon>
        <taxon>Lophotrochozoa</taxon>
        <taxon>Mollusca</taxon>
        <taxon>Bivalvia</taxon>
        <taxon>Autobranchia</taxon>
        <taxon>Heteroconchia</taxon>
        <taxon>Euheterodonta</taxon>
        <taxon>Imparidentia</taxon>
        <taxon>Neoheterodontei</taxon>
        <taxon>Myida</taxon>
        <taxon>Dreissenoidea</taxon>
        <taxon>Dreissenidae</taxon>
        <taxon>Dreissena</taxon>
    </lineage>
</organism>
<evidence type="ECO:0000313" key="3">
    <source>
        <dbReference type="Proteomes" id="UP000828390"/>
    </source>
</evidence>
<proteinExistence type="predicted"/>
<keyword evidence="3" id="KW-1185">Reference proteome</keyword>
<dbReference type="AlphaFoldDB" id="A0A9D4EFN1"/>
<feature type="compositionally biased region" description="Polar residues" evidence="1">
    <location>
        <begin position="66"/>
        <end position="76"/>
    </location>
</feature>
<feature type="compositionally biased region" description="Basic and acidic residues" evidence="1">
    <location>
        <begin position="53"/>
        <end position="65"/>
    </location>
</feature>
<reference evidence="2" key="2">
    <citation type="submission" date="2020-11" db="EMBL/GenBank/DDBJ databases">
        <authorList>
            <person name="McCartney M.A."/>
            <person name="Auch B."/>
            <person name="Kono T."/>
            <person name="Mallez S."/>
            <person name="Becker A."/>
            <person name="Gohl D.M."/>
            <person name="Silverstein K.A.T."/>
            <person name="Koren S."/>
            <person name="Bechman K.B."/>
            <person name="Herman A."/>
            <person name="Abrahante J.E."/>
            <person name="Garbe J."/>
        </authorList>
    </citation>
    <scope>NUCLEOTIDE SEQUENCE</scope>
    <source>
        <strain evidence="2">Duluth1</strain>
        <tissue evidence="2">Whole animal</tissue>
    </source>
</reference>
<dbReference type="EMBL" id="JAIWYP010000009">
    <property type="protein sequence ID" value="KAH3778778.1"/>
    <property type="molecule type" value="Genomic_DNA"/>
</dbReference>